<evidence type="ECO:0000313" key="3">
    <source>
        <dbReference type="Proteomes" id="UP000537131"/>
    </source>
</evidence>
<feature type="transmembrane region" description="Helical" evidence="1">
    <location>
        <begin position="37"/>
        <end position="60"/>
    </location>
</feature>
<keyword evidence="1" id="KW-0812">Transmembrane</keyword>
<feature type="transmembrane region" description="Helical" evidence="1">
    <location>
        <begin position="6"/>
        <end position="25"/>
    </location>
</feature>
<sequence>MPLWMQVTLQVLFIVVIFVVAYNQLKIHILSKFHPNKWIILAIAIIAFFVPNIIASYFKYNLGGSVWQYVQSTIFIVFFLWFVDLRSGAIYRVPGKSAKGKDVVIKPKAKPNRVNRNKSNSKK</sequence>
<dbReference type="EMBL" id="JABBNI010000015">
    <property type="protein sequence ID" value="NMM62878.1"/>
    <property type="molecule type" value="Genomic_DNA"/>
</dbReference>
<evidence type="ECO:0000313" key="2">
    <source>
        <dbReference type="EMBL" id="NMM62878.1"/>
    </source>
</evidence>
<dbReference type="RefSeq" id="WP_169297484.1">
    <property type="nucleotide sequence ID" value="NZ_JABBNI010000015.1"/>
</dbReference>
<keyword evidence="1" id="KW-1133">Transmembrane helix</keyword>
<accession>A0A7Y0EG93</accession>
<protein>
    <submittedName>
        <fullName evidence="2">Uncharacterized protein</fullName>
    </submittedName>
</protein>
<keyword evidence="1" id="KW-0472">Membrane</keyword>
<organism evidence="2 3">
    <name type="scientific">Clostridium muellerianum</name>
    <dbReference type="NCBI Taxonomy" id="2716538"/>
    <lineage>
        <taxon>Bacteria</taxon>
        <taxon>Bacillati</taxon>
        <taxon>Bacillota</taxon>
        <taxon>Clostridia</taxon>
        <taxon>Eubacteriales</taxon>
        <taxon>Clostridiaceae</taxon>
        <taxon>Clostridium</taxon>
    </lineage>
</organism>
<feature type="transmembrane region" description="Helical" evidence="1">
    <location>
        <begin position="66"/>
        <end position="83"/>
    </location>
</feature>
<gene>
    <name evidence="2" type="ORF">HBE96_09220</name>
</gene>
<dbReference type="AlphaFoldDB" id="A0A7Y0EG93"/>
<name>A0A7Y0EG93_9CLOT</name>
<dbReference type="Proteomes" id="UP000537131">
    <property type="component" value="Unassembled WGS sequence"/>
</dbReference>
<keyword evidence="3" id="KW-1185">Reference proteome</keyword>
<reference evidence="2 3" key="1">
    <citation type="submission" date="2020-06" db="EMBL/GenBank/DDBJ databases">
        <title>Complete Genome Sequence of Clostridium muelleri sp. nov. P21T, an Acid-Alcohol Producing Acetogen Isolated from Old Hay.</title>
        <authorList>
            <person name="Duncan K.E."/>
            <person name="Tanner R.S."/>
        </authorList>
    </citation>
    <scope>NUCLEOTIDE SEQUENCE [LARGE SCALE GENOMIC DNA]</scope>
    <source>
        <strain evidence="2 3">P21</strain>
    </source>
</reference>
<comment type="caution">
    <text evidence="2">The sequence shown here is derived from an EMBL/GenBank/DDBJ whole genome shotgun (WGS) entry which is preliminary data.</text>
</comment>
<proteinExistence type="predicted"/>
<evidence type="ECO:0000256" key="1">
    <source>
        <dbReference type="SAM" id="Phobius"/>
    </source>
</evidence>